<feature type="transmembrane region" description="Helical" evidence="8">
    <location>
        <begin position="12"/>
        <end position="36"/>
    </location>
</feature>
<evidence type="ECO:0000256" key="3">
    <source>
        <dbReference type="ARBA" id="ARBA00022448"/>
    </source>
</evidence>
<evidence type="ECO:0000256" key="4">
    <source>
        <dbReference type="ARBA" id="ARBA00022475"/>
    </source>
</evidence>
<evidence type="ECO:0000256" key="6">
    <source>
        <dbReference type="ARBA" id="ARBA00022989"/>
    </source>
</evidence>
<keyword evidence="10" id="KW-1185">Reference proteome</keyword>
<comment type="subcellular location">
    <subcellularLocation>
        <location evidence="1 8">Cell membrane</location>
        <topology evidence="1 8">Multi-pass membrane protein</topology>
    </subcellularLocation>
</comment>
<keyword evidence="4 8" id="KW-1003">Cell membrane</keyword>
<feature type="transmembrane region" description="Helical" evidence="8">
    <location>
        <begin position="215"/>
        <end position="234"/>
    </location>
</feature>
<dbReference type="AlphaFoldDB" id="A0A3N0AWN9"/>
<reference evidence="9 10" key="1">
    <citation type="journal article" date="2019" name="Microbiol. Resour. Announc.">
        <title>Draft Genome Sequences of Type Strains of Gordonibacter faecihominis, Paraeggerthella hongkongensis, Parvibacter caecicola,Slackia equolifaciens, Slackia faecicanis, and Slackia isoflavoniconvertens.</title>
        <authorList>
            <person name="Danylec N."/>
            <person name="Stoll D.A."/>
            <person name="Dotsch A."/>
            <person name="Huch M."/>
        </authorList>
    </citation>
    <scope>NUCLEOTIDE SEQUENCE [LARGE SCALE GENOMIC DNA]</scope>
    <source>
        <strain evidence="9 10">DSM 18785</strain>
    </source>
</reference>
<sequence length="476" mass="49228">MIELLTTIDSIVWGPAMIALLLGTHIYLTFRTGFIQRKLPQAIRMSVRRDPSGKGDISSFGALATALAATIGTGSIVGVATALLAGGPGAIFWMWIAGLFGIATKYVETYAAVKYRVRDKTGAMLGGAMFVWKRAFARPDGSVPWWATLGAVSFAAFAVIATIGTGSAVQAAAISGIVTSSVPAIPAVAVGVVIVVAVAAVIFGGVNSIARVCEWLVPIMAGAYALGCLVIMGMNAPVLGEAVGLILECAFTPKAAFGGAVGSGMVMALQFGCARGLFSNESGLGTAPIVAAAAKTKNPADQALISMTGAFWSTGVICLLTGLVLVSTMIVHPEIGADILANPSIFTGAALASAAFAEIPVFGTPVLVLGMCAFAYSTILGWSYYGNRCVAYLFGPKGIKPYQVIYVAVAFFGAIGVGDVVWTISDIGNALMAIPNIIVILLLSGMIARETKHYVYDGHLDEEYAEPVPRVDKAQL</sequence>
<keyword evidence="3 8" id="KW-0813">Transport</keyword>
<comment type="caution">
    <text evidence="9">The sequence shown here is derived from an EMBL/GenBank/DDBJ whole genome shotgun (WGS) entry which is preliminary data.</text>
</comment>
<dbReference type="Proteomes" id="UP000278327">
    <property type="component" value="Unassembled WGS sequence"/>
</dbReference>
<proteinExistence type="inferred from homology"/>
<feature type="transmembrane region" description="Helical" evidence="8">
    <location>
        <begin position="143"/>
        <end position="164"/>
    </location>
</feature>
<dbReference type="PRINTS" id="PR00175">
    <property type="entry name" value="NAALASMPORT"/>
</dbReference>
<gene>
    <name evidence="9" type="ORF">DMP10_03780</name>
</gene>
<feature type="transmembrane region" description="Helical" evidence="8">
    <location>
        <begin position="430"/>
        <end position="448"/>
    </location>
</feature>
<dbReference type="RefSeq" id="WP_117283479.1">
    <property type="nucleotide sequence ID" value="NZ_JAMTCE010000003.1"/>
</dbReference>
<dbReference type="Gene3D" id="1.20.1740.10">
    <property type="entry name" value="Amino acid/polyamine transporter I"/>
    <property type="match status" value="1"/>
</dbReference>
<feature type="transmembrane region" description="Helical" evidence="8">
    <location>
        <begin position="57"/>
        <end position="84"/>
    </location>
</feature>
<evidence type="ECO:0000256" key="1">
    <source>
        <dbReference type="ARBA" id="ARBA00004651"/>
    </source>
</evidence>
<evidence type="ECO:0000256" key="8">
    <source>
        <dbReference type="RuleBase" id="RU363064"/>
    </source>
</evidence>
<evidence type="ECO:0000313" key="9">
    <source>
        <dbReference type="EMBL" id="RNL38994.1"/>
    </source>
</evidence>
<keyword evidence="5 8" id="KW-0812">Transmembrane</keyword>
<comment type="similarity">
    <text evidence="2 8">Belongs to the alanine or glycine:cation symporter (AGCS) (TC 2.A.25) family.</text>
</comment>
<dbReference type="Pfam" id="PF01235">
    <property type="entry name" value="Na_Ala_symp"/>
    <property type="match status" value="1"/>
</dbReference>
<keyword evidence="7 8" id="KW-0472">Membrane</keyword>
<dbReference type="InterPro" id="IPR001463">
    <property type="entry name" value="Na/Ala_symport"/>
</dbReference>
<dbReference type="EMBL" id="QICA01000004">
    <property type="protein sequence ID" value="RNL38994.1"/>
    <property type="molecule type" value="Genomic_DNA"/>
</dbReference>
<feature type="transmembrane region" description="Helical" evidence="8">
    <location>
        <begin position="310"/>
        <end position="332"/>
    </location>
</feature>
<evidence type="ECO:0000256" key="2">
    <source>
        <dbReference type="ARBA" id="ARBA00009261"/>
    </source>
</evidence>
<dbReference type="NCBIfam" id="TIGR00835">
    <property type="entry name" value="agcS"/>
    <property type="match status" value="1"/>
</dbReference>
<evidence type="ECO:0000256" key="5">
    <source>
        <dbReference type="ARBA" id="ARBA00022692"/>
    </source>
</evidence>
<organism evidence="9 10">
    <name type="scientific">Adlercreutzia equolifaciens subsp. celatus DSM 18785</name>
    <dbReference type="NCBI Taxonomy" id="1121021"/>
    <lineage>
        <taxon>Bacteria</taxon>
        <taxon>Bacillati</taxon>
        <taxon>Actinomycetota</taxon>
        <taxon>Coriobacteriia</taxon>
        <taxon>Eggerthellales</taxon>
        <taxon>Eggerthellaceae</taxon>
        <taxon>Adlercreutzia</taxon>
    </lineage>
</organism>
<keyword evidence="8" id="KW-0769">Symport</keyword>
<feature type="transmembrane region" description="Helical" evidence="8">
    <location>
        <begin position="90"/>
        <end position="107"/>
    </location>
</feature>
<dbReference type="GO" id="GO:0005283">
    <property type="term" value="F:amino acid:sodium symporter activity"/>
    <property type="evidence" value="ECO:0007669"/>
    <property type="project" value="InterPro"/>
</dbReference>
<dbReference type="GO" id="GO:0005886">
    <property type="term" value="C:plasma membrane"/>
    <property type="evidence" value="ECO:0007669"/>
    <property type="project" value="UniProtKB-SubCell"/>
</dbReference>
<feature type="transmembrane region" description="Helical" evidence="8">
    <location>
        <begin position="184"/>
        <end position="203"/>
    </location>
</feature>
<keyword evidence="6 8" id="KW-1133">Transmembrane helix</keyword>
<name>A0A3N0AWN9_9ACTN</name>
<evidence type="ECO:0000256" key="7">
    <source>
        <dbReference type="ARBA" id="ARBA00023136"/>
    </source>
</evidence>
<feature type="transmembrane region" description="Helical" evidence="8">
    <location>
        <begin position="404"/>
        <end position="424"/>
    </location>
</feature>
<evidence type="ECO:0000313" key="10">
    <source>
        <dbReference type="Proteomes" id="UP000278327"/>
    </source>
</evidence>
<accession>A0A3N0AWN9</accession>
<feature type="transmembrane region" description="Helical" evidence="8">
    <location>
        <begin position="362"/>
        <end position="384"/>
    </location>
</feature>
<protein>
    <submittedName>
        <fullName evidence="9">Sodium:alanine symporter family protein</fullName>
    </submittedName>
</protein>
<dbReference type="PANTHER" id="PTHR30330">
    <property type="entry name" value="AGSS FAMILY TRANSPORTER, SODIUM-ALANINE"/>
    <property type="match status" value="1"/>
</dbReference>
<dbReference type="PANTHER" id="PTHR30330:SF3">
    <property type="entry name" value="TRANSCRIPTIONAL REGULATOR, LRP FAMILY"/>
    <property type="match status" value="1"/>
</dbReference>